<gene>
    <name evidence="7" type="ORF">C8P69_10830</name>
</gene>
<feature type="transmembrane region" description="Helical" evidence="5">
    <location>
        <begin position="40"/>
        <end position="58"/>
    </location>
</feature>
<sequence length="287" mass="29197">MPPVLALGALTTAAMIAFAANSILARLALATGSIDDLGYTGWRLASGAVTLVLVMRLLERDRPLLPLAGSWPQAVALFGYAVFFSVAYLWLGAAVGAIVLFGAVQAGMIGRALVAGDRPGLVEIGGLTLAFAALVWLVSPGVAAPPLMGVFVMALSGLCWAAYSLLGRGSTAPVADTAGNFVRCLPAGLALMAWSQWTAAPSAFGIACAIASGAIASGLGYAVWYRVLPRLSRLTAASVQLTVPAIAAAGAVLLLAEPLTLRLVLASAAILAGMAVTVLAGERRRRS</sequence>
<dbReference type="InterPro" id="IPR050638">
    <property type="entry name" value="AA-Vitamin_Transporters"/>
</dbReference>
<feature type="transmembrane region" description="Helical" evidence="5">
    <location>
        <begin position="261"/>
        <end position="281"/>
    </location>
</feature>
<dbReference type="Proteomes" id="UP000241808">
    <property type="component" value="Unassembled WGS sequence"/>
</dbReference>
<keyword evidence="2 5" id="KW-0812">Transmembrane</keyword>
<feature type="transmembrane region" description="Helical" evidence="5">
    <location>
        <begin position="178"/>
        <end position="197"/>
    </location>
</feature>
<dbReference type="GO" id="GO:0016020">
    <property type="term" value="C:membrane"/>
    <property type="evidence" value="ECO:0007669"/>
    <property type="project" value="UniProtKB-SubCell"/>
</dbReference>
<reference evidence="7 8" key="1">
    <citation type="submission" date="2018-04" db="EMBL/GenBank/DDBJ databases">
        <title>Genomic Encyclopedia of Archaeal and Bacterial Type Strains, Phase II (KMG-II): from individual species to whole genera.</title>
        <authorList>
            <person name="Goeker M."/>
        </authorList>
    </citation>
    <scope>NUCLEOTIDE SEQUENCE [LARGE SCALE GENOMIC DNA]</scope>
    <source>
        <strain evidence="7 8">DSM 25521</strain>
    </source>
</reference>
<keyword evidence="3 5" id="KW-1133">Transmembrane helix</keyword>
<dbReference type="InterPro" id="IPR000620">
    <property type="entry name" value="EamA_dom"/>
</dbReference>
<evidence type="ECO:0000256" key="5">
    <source>
        <dbReference type="SAM" id="Phobius"/>
    </source>
</evidence>
<proteinExistence type="predicted"/>
<evidence type="ECO:0000313" key="7">
    <source>
        <dbReference type="EMBL" id="PTM52230.1"/>
    </source>
</evidence>
<feature type="transmembrane region" description="Helical" evidence="5">
    <location>
        <begin position="121"/>
        <end position="138"/>
    </location>
</feature>
<protein>
    <submittedName>
        <fullName evidence="7">Threonine/homoserine efflux transporter RhtA</fullName>
    </submittedName>
</protein>
<feature type="transmembrane region" description="Helical" evidence="5">
    <location>
        <begin position="203"/>
        <end position="224"/>
    </location>
</feature>
<evidence type="ECO:0000256" key="1">
    <source>
        <dbReference type="ARBA" id="ARBA00004141"/>
    </source>
</evidence>
<evidence type="ECO:0000259" key="6">
    <source>
        <dbReference type="Pfam" id="PF00892"/>
    </source>
</evidence>
<evidence type="ECO:0000256" key="3">
    <source>
        <dbReference type="ARBA" id="ARBA00022989"/>
    </source>
</evidence>
<evidence type="ECO:0000256" key="4">
    <source>
        <dbReference type="ARBA" id="ARBA00023136"/>
    </source>
</evidence>
<evidence type="ECO:0000313" key="8">
    <source>
        <dbReference type="Proteomes" id="UP000241808"/>
    </source>
</evidence>
<dbReference type="Pfam" id="PF00892">
    <property type="entry name" value="EamA"/>
    <property type="match status" value="1"/>
</dbReference>
<keyword evidence="4 5" id="KW-0472">Membrane</keyword>
<comment type="caution">
    <text evidence="7">The sequence shown here is derived from an EMBL/GenBank/DDBJ whole genome shotgun (WGS) entry which is preliminary data.</text>
</comment>
<dbReference type="PANTHER" id="PTHR32322:SF9">
    <property type="entry name" value="AMINO-ACID METABOLITE EFFLUX PUMP-RELATED"/>
    <property type="match status" value="1"/>
</dbReference>
<keyword evidence="8" id="KW-1185">Reference proteome</keyword>
<comment type="subcellular location">
    <subcellularLocation>
        <location evidence="1">Membrane</location>
        <topology evidence="1">Multi-pass membrane protein</topology>
    </subcellularLocation>
</comment>
<name>A0A2T4YZ49_9HYPH</name>
<accession>A0A2T4YZ49</accession>
<dbReference type="EMBL" id="PZZL01000008">
    <property type="protein sequence ID" value="PTM52230.1"/>
    <property type="molecule type" value="Genomic_DNA"/>
</dbReference>
<organism evidence="7 8">
    <name type="scientific">Phreatobacter oligotrophus</name>
    <dbReference type="NCBI Taxonomy" id="1122261"/>
    <lineage>
        <taxon>Bacteria</taxon>
        <taxon>Pseudomonadati</taxon>
        <taxon>Pseudomonadota</taxon>
        <taxon>Alphaproteobacteria</taxon>
        <taxon>Hyphomicrobiales</taxon>
        <taxon>Phreatobacteraceae</taxon>
        <taxon>Phreatobacter</taxon>
    </lineage>
</organism>
<evidence type="ECO:0000256" key="2">
    <source>
        <dbReference type="ARBA" id="ARBA00022692"/>
    </source>
</evidence>
<dbReference type="RefSeq" id="WP_245902100.1">
    <property type="nucleotide sequence ID" value="NZ_PZZL01000008.1"/>
</dbReference>
<dbReference type="PANTHER" id="PTHR32322">
    <property type="entry name" value="INNER MEMBRANE TRANSPORTER"/>
    <property type="match status" value="1"/>
</dbReference>
<dbReference type="AlphaFoldDB" id="A0A2T4YZ49"/>
<feature type="transmembrane region" description="Helical" evidence="5">
    <location>
        <begin position="89"/>
        <end position="109"/>
    </location>
</feature>
<feature type="transmembrane region" description="Helical" evidence="5">
    <location>
        <begin position="144"/>
        <end position="166"/>
    </location>
</feature>
<feature type="transmembrane region" description="Helical" evidence="5">
    <location>
        <begin position="236"/>
        <end position="255"/>
    </location>
</feature>
<feature type="domain" description="EamA" evidence="6">
    <location>
        <begin position="148"/>
        <end position="278"/>
    </location>
</feature>
<dbReference type="SUPFAM" id="SSF103481">
    <property type="entry name" value="Multidrug resistance efflux transporter EmrE"/>
    <property type="match status" value="2"/>
</dbReference>
<dbReference type="InterPro" id="IPR037185">
    <property type="entry name" value="EmrE-like"/>
</dbReference>